<dbReference type="EMBL" id="RWGY01000039">
    <property type="protein sequence ID" value="TVU10947.1"/>
    <property type="molecule type" value="Genomic_DNA"/>
</dbReference>
<feature type="domain" description="Casparian strip membrane protein" evidence="9">
    <location>
        <begin position="94"/>
        <end position="179"/>
    </location>
</feature>
<keyword evidence="7 8" id="KW-0472">Membrane</keyword>
<dbReference type="OrthoDB" id="754299at2759"/>
<evidence type="ECO:0000256" key="7">
    <source>
        <dbReference type="ARBA" id="ARBA00023136"/>
    </source>
</evidence>
<evidence type="ECO:0000256" key="3">
    <source>
        <dbReference type="ARBA" id="ARBA00011489"/>
    </source>
</evidence>
<dbReference type="Proteomes" id="UP000324897">
    <property type="component" value="Chromosome 3"/>
</dbReference>
<dbReference type="Gramene" id="TVU10947">
    <property type="protein sequence ID" value="TVU10947"/>
    <property type="gene ID" value="EJB05_44503"/>
</dbReference>
<evidence type="ECO:0000256" key="1">
    <source>
        <dbReference type="ARBA" id="ARBA00004651"/>
    </source>
</evidence>
<organism evidence="10 11">
    <name type="scientific">Eragrostis curvula</name>
    <name type="common">weeping love grass</name>
    <dbReference type="NCBI Taxonomy" id="38414"/>
    <lineage>
        <taxon>Eukaryota</taxon>
        <taxon>Viridiplantae</taxon>
        <taxon>Streptophyta</taxon>
        <taxon>Embryophyta</taxon>
        <taxon>Tracheophyta</taxon>
        <taxon>Spermatophyta</taxon>
        <taxon>Magnoliopsida</taxon>
        <taxon>Liliopsida</taxon>
        <taxon>Poales</taxon>
        <taxon>Poaceae</taxon>
        <taxon>PACMAD clade</taxon>
        <taxon>Chloridoideae</taxon>
        <taxon>Eragrostideae</taxon>
        <taxon>Eragrostidinae</taxon>
        <taxon>Eragrostis</taxon>
    </lineage>
</organism>
<evidence type="ECO:0000256" key="8">
    <source>
        <dbReference type="RuleBase" id="RU361233"/>
    </source>
</evidence>
<sequence length="196" mass="22209">MVARPGSFPFLANPSHILQKAEHYHFWQAHKREGFLLALLQPSPARKKQWDEGRGGEPGDVERPGAAAVAVPVRRSLQDDHVHRSRLLLLHRLHLIWSFSLACIDILSLMTKKDLHSPFHVWPLLVGDWFMGVNSFAAFSAATGAIIYFERDAHFCRAHPDLACDQYELSIALVFMAWSFVAASATSLFWLLVSFY</sequence>
<dbReference type="InterPro" id="IPR006702">
    <property type="entry name" value="CASP_dom"/>
</dbReference>
<feature type="transmembrane region" description="Helical" evidence="8">
    <location>
        <begin position="93"/>
        <end position="110"/>
    </location>
</feature>
<evidence type="ECO:0000256" key="4">
    <source>
        <dbReference type="ARBA" id="ARBA00022475"/>
    </source>
</evidence>
<dbReference type="AlphaFoldDB" id="A0A5J9TID2"/>
<dbReference type="GO" id="GO:0005886">
    <property type="term" value="C:plasma membrane"/>
    <property type="evidence" value="ECO:0007669"/>
    <property type="project" value="UniProtKB-SubCell"/>
</dbReference>
<gene>
    <name evidence="10" type="ORF">EJB05_44503</name>
</gene>
<feature type="transmembrane region" description="Helical" evidence="8">
    <location>
        <begin position="169"/>
        <end position="193"/>
    </location>
</feature>
<name>A0A5J9TID2_9POAL</name>
<evidence type="ECO:0000313" key="11">
    <source>
        <dbReference type="Proteomes" id="UP000324897"/>
    </source>
</evidence>
<dbReference type="InterPro" id="IPR045009">
    <property type="entry name" value="CASPL-5"/>
</dbReference>
<keyword evidence="11" id="KW-1185">Reference proteome</keyword>
<keyword evidence="6 8" id="KW-1133">Transmembrane helix</keyword>
<comment type="similarity">
    <text evidence="2 8">Belongs to the Casparian strip membrane proteins (CASP) family.</text>
</comment>
<keyword evidence="4 8" id="KW-1003">Cell membrane</keyword>
<dbReference type="PANTHER" id="PTHR32021">
    <property type="entry name" value="CASP-LIKE PROTEIN 5B3"/>
    <property type="match status" value="1"/>
</dbReference>
<comment type="subunit">
    <text evidence="3 8">Homodimer and heterodimers.</text>
</comment>
<protein>
    <recommendedName>
        <fullName evidence="8">CASP-like protein</fullName>
    </recommendedName>
</protein>
<feature type="transmembrane region" description="Helical" evidence="8">
    <location>
        <begin position="130"/>
        <end position="149"/>
    </location>
</feature>
<comment type="caution">
    <text evidence="8">Lacks conserved residue(s) required for the propagation of feature annotation.</text>
</comment>
<evidence type="ECO:0000256" key="6">
    <source>
        <dbReference type="ARBA" id="ARBA00022989"/>
    </source>
</evidence>
<reference evidence="10 11" key="1">
    <citation type="journal article" date="2019" name="Sci. Rep.">
        <title>A high-quality genome of Eragrostis curvula grass provides insights into Poaceae evolution and supports new strategies to enhance forage quality.</title>
        <authorList>
            <person name="Carballo J."/>
            <person name="Santos B.A.C.M."/>
            <person name="Zappacosta D."/>
            <person name="Garbus I."/>
            <person name="Selva J.P."/>
            <person name="Gallo C.A."/>
            <person name="Diaz A."/>
            <person name="Albertini E."/>
            <person name="Caccamo M."/>
            <person name="Echenique V."/>
        </authorList>
    </citation>
    <scope>NUCLEOTIDE SEQUENCE [LARGE SCALE GENOMIC DNA]</scope>
    <source>
        <strain evidence="11">cv. Victoria</strain>
        <tissue evidence="10">Leaf</tissue>
    </source>
</reference>
<proteinExistence type="inferred from homology"/>
<comment type="caution">
    <text evidence="10">The sequence shown here is derived from an EMBL/GenBank/DDBJ whole genome shotgun (WGS) entry which is preliminary data.</text>
</comment>
<keyword evidence="5 8" id="KW-0812">Transmembrane</keyword>
<evidence type="ECO:0000256" key="2">
    <source>
        <dbReference type="ARBA" id="ARBA00007651"/>
    </source>
</evidence>
<evidence type="ECO:0000259" key="9">
    <source>
        <dbReference type="Pfam" id="PF04535"/>
    </source>
</evidence>
<evidence type="ECO:0000256" key="5">
    <source>
        <dbReference type="ARBA" id="ARBA00022692"/>
    </source>
</evidence>
<dbReference type="PANTHER" id="PTHR32021:SF51">
    <property type="entry name" value="CASP-LIKE PROTEIN 5B3"/>
    <property type="match status" value="1"/>
</dbReference>
<accession>A0A5J9TID2</accession>
<evidence type="ECO:0000313" key="10">
    <source>
        <dbReference type="EMBL" id="TVU10947.1"/>
    </source>
</evidence>
<comment type="subcellular location">
    <subcellularLocation>
        <location evidence="1 8">Cell membrane</location>
        <topology evidence="1 8">Multi-pass membrane protein</topology>
    </subcellularLocation>
</comment>
<dbReference type="Pfam" id="PF04535">
    <property type="entry name" value="CASP_dom"/>
    <property type="match status" value="1"/>
</dbReference>